<protein>
    <submittedName>
        <fullName evidence="5">NADPH-dependent FMN reductase</fullName>
    </submittedName>
</protein>
<evidence type="ECO:0000313" key="6">
    <source>
        <dbReference type="Proteomes" id="UP000092582"/>
    </source>
</evidence>
<dbReference type="Proteomes" id="UP000092582">
    <property type="component" value="Chromosome 1"/>
</dbReference>
<accession>A0A1B1BLU5</accession>
<dbReference type="EMBL" id="CP016282">
    <property type="protein sequence ID" value="ANP73600.1"/>
    <property type="molecule type" value="Genomic_DNA"/>
</dbReference>
<dbReference type="KEGG" id="cart:PA27867_2659"/>
<dbReference type="SUPFAM" id="SSF52218">
    <property type="entry name" value="Flavoproteins"/>
    <property type="match status" value="1"/>
</dbReference>
<sequence>MLKITILVGNPKPQSRTLKLAETLVDELLVAGTYDLRVIDLAEYSSHIFEWPSAEMAELNQAVADSDLLVVATPTYKATYTGLLKGFLDRYAANGLRGVTAIPVMTGADLSHSMGPDVNLRPLLVELGASVPTKGLYFVTGQMEKMEEIVAAWAAENLAVLRLLQPLVMGMLGKNPETDVETAAGASAPVSNGVSA</sequence>
<dbReference type="AlphaFoldDB" id="A0A1B1BLU5"/>
<keyword evidence="2" id="KW-0288">FMN</keyword>
<evidence type="ECO:0000313" key="5">
    <source>
        <dbReference type="EMBL" id="ANP73600.1"/>
    </source>
</evidence>
<dbReference type="OrthoDB" id="1643408at2"/>
<proteinExistence type="predicted"/>
<dbReference type="PATRIC" id="fig|670052.7.peg.2731"/>
<dbReference type="PANTHER" id="PTHR43408">
    <property type="entry name" value="FMN REDUCTASE (NADPH)"/>
    <property type="match status" value="1"/>
</dbReference>
<evidence type="ECO:0000256" key="2">
    <source>
        <dbReference type="ARBA" id="ARBA00022643"/>
    </source>
</evidence>
<dbReference type="STRING" id="670052.PA27867_2659"/>
<feature type="domain" description="NADPH-dependent FMN reductase-like" evidence="4">
    <location>
        <begin position="3"/>
        <end position="139"/>
    </location>
</feature>
<name>A0A1B1BLU5_9MICO</name>
<evidence type="ECO:0000256" key="3">
    <source>
        <dbReference type="ARBA" id="ARBA00023002"/>
    </source>
</evidence>
<dbReference type="GO" id="GO:0016491">
    <property type="term" value="F:oxidoreductase activity"/>
    <property type="evidence" value="ECO:0007669"/>
    <property type="project" value="UniProtKB-KW"/>
</dbReference>
<dbReference type="InterPro" id="IPR029039">
    <property type="entry name" value="Flavoprotein-like_sf"/>
</dbReference>
<organism evidence="5 6">
    <name type="scientific">Cryobacterium arcticum</name>
    <dbReference type="NCBI Taxonomy" id="670052"/>
    <lineage>
        <taxon>Bacteria</taxon>
        <taxon>Bacillati</taxon>
        <taxon>Actinomycetota</taxon>
        <taxon>Actinomycetes</taxon>
        <taxon>Micrococcales</taxon>
        <taxon>Microbacteriaceae</taxon>
        <taxon>Cryobacterium</taxon>
    </lineage>
</organism>
<dbReference type="InterPro" id="IPR051814">
    <property type="entry name" value="NAD(P)H-dep_FMN_reductase"/>
</dbReference>
<dbReference type="Gene3D" id="3.40.50.360">
    <property type="match status" value="1"/>
</dbReference>
<keyword evidence="3" id="KW-0560">Oxidoreductase</keyword>
<dbReference type="RefSeq" id="WP_084021144.1">
    <property type="nucleotide sequence ID" value="NZ_CP016282.1"/>
</dbReference>
<dbReference type="PANTHER" id="PTHR43408:SF2">
    <property type="entry name" value="FMN REDUCTASE (NADPH)"/>
    <property type="match status" value="1"/>
</dbReference>
<evidence type="ECO:0000259" key="4">
    <source>
        <dbReference type="Pfam" id="PF03358"/>
    </source>
</evidence>
<dbReference type="Pfam" id="PF03358">
    <property type="entry name" value="FMN_red"/>
    <property type="match status" value="1"/>
</dbReference>
<evidence type="ECO:0000256" key="1">
    <source>
        <dbReference type="ARBA" id="ARBA00022630"/>
    </source>
</evidence>
<keyword evidence="6" id="KW-1185">Reference proteome</keyword>
<reference evidence="5 6" key="1">
    <citation type="submission" date="2016-06" db="EMBL/GenBank/DDBJ databases">
        <title>Genome sequencing of Cryobacterium arcticum PAMC 27867.</title>
        <authorList>
            <person name="Lee J."/>
            <person name="Kim O.-S."/>
        </authorList>
    </citation>
    <scope>NUCLEOTIDE SEQUENCE [LARGE SCALE GENOMIC DNA]</scope>
    <source>
        <strain evidence="5 6">PAMC 27867</strain>
    </source>
</reference>
<gene>
    <name evidence="5" type="ORF">PA27867_2659</name>
</gene>
<keyword evidence="1" id="KW-0285">Flavoprotein</keyword>
<dbReference type="InterPro" id="IPR005025">
    <property type="entry name" value="FMN_Rdtase-like_dom"/>
</dbReference>